<organism evidence="3 4">
    <name type="scientific">Symbiodinium necroappetens</name>
    <dbReference type="NCBI Taxonomy" id="1628268"/>
    <lineage>
        <taxon>Eukaryota</taxon>
        <taxon>Sar</taxon>
        <taxon>Alveolata</taxon>
        <taxon>Dinophyceae</taxon>
        <taxon>Suessiales</taxon>
        <taxon>Symbiodiniaceae</taxon>
        <taxon>Symbiodinium</taxon>
    </lineage>
</organism>
<feature type="region of interest" description="Disordered" evidence="1">
    <location>
        <begin position="1"/>
        <end position="31"/>
    </location>
</feature>
<accession>A0A813BMQ4</accession>
<feature type="transmembrane region" description="Helical" evidence="2">
    <location>
        <begin position="1899"/>
        <end position="1919"/>
    </location>
</feature>
<dbReference type="OrthoDB" id="414970at2759"/>
<dbReference type="Proteomes" id="UP000601435">
    <property type="component" value="Unassembled WGS sequence"/>
</dbReference>
<dbReference type="EMBL" id="CAJNJA010072286">
    <property type="protein sequence ID" value="CAE7906492.1"/>
    <property type="molecule type" value="Genomic_DNA"/>
</dbReference>
<keyword evidence="2" id="KW-0472">Membrane</keyword>
<keyword evidence="2" id="KW-0812">Transmembrane</keyword>
<evidence type="ECO:0000256" key="1">
    <source>
        <dbReference type="SAM" id="MobiDB-lite"/>
    </source>
</evidence>
<evidence type="ECO:0000256" key="2">
    <source>
        <dbReference type="SAM" id="Phobius"/>
    </source>
</evidence>
<protein>
    <submittedName>
        <fullName evidence="3">Pol protein</fullName>
    </submittedName>
</protein>
<comment type="caution">
    <text evidence="3">The sequence shown here is derived from an EMBL/GenBank/DDBJ whole genome shotgun (WGS) entry which is preliminary data.</text>
</comment>
<keyword evidence="4" id="KW-1185">Reference proteome</keyword>
<gene>
    <name evidence="3" type="primary">pol</name>
    <name evidence="3" type="ORF">SNEC2469_LOCUS30691</name>
</gene>
<name>A0A813BMQ4_9DINO</name>
<sequence>MPPSQKPTGQAVAKPQKGKGKGSETESQTSKIEFALPPAMVTSLQAITSRSTQDLWGNPTSIPGDLSVEQQAQRRASAVGKLSKRISGNLRAKDELRASLQQWVITIAIHLAGLVQRVRALGEKVDMDLTEALREMRDALHQQPSITTSEQVSAATEAVGRPIWSQLQEHEIFRVVSALRAFGVVEAPQRGMEAGSEVSFGLATAAMPSPEGMDTELGGPSDLGLPVGARSVPEAGPLTGAEVVGGLRAATGRPLDASVIPGGTTPEALQRPQQTQVVDSSEPAHPDLGGMSWEAAWLQLLQFATEHGSALVGEVIRDPQQDMVLPLQDQTPEDRSEILEAAEDTWLAMLAALDIQEPGAVHTLCVRMQDLLSRLRMCPSAVSGVRQGIILLAQVTLGNLLDPYSYAPTTAQEWLFPTAIAEHGSLARGALLSCRSRKMDSQTNFGVSWSAVTGAVGGSAWATYLYRISGVQIWQQGTFGLSERPMRLSLSRPSGWFHPTARLLLLAYGDAFQAEEDDAPATLEDRFSTSLSLPTTGELAFHDLSGANAVILHAHGHTYACVPSYADHLTLRSSALSAVAADLQIQPRGRLWCARLLPPLDRMPAIQFVAAYCEVGEVLGVVDLRPSDGGVHVIQVREGATPAERIAEAVQQHGEPSGGTPLAAGLAQGLLQVLHREHVVDPFAPLNAAPPAPVVVLWRRSHLASGYRDPQLPGEDTEVHAEVTLGAAIVRGAAPSSATRSFGCCTWGPLLGLLLAVPRWLPLLTIPYIVSCMHEHEAAVEVFQPMGDSPWSVVVQHPGLASAEEHATLGRSLPSIDARTTLCLSVDDRAGVPEFRFCIWSPGDRTCFFLPGASKPVILRERLLEAKVRLSRGDCLVWDPLPADRGLHFVATAQDPALVTVIADTGREHLCLDVPRVRFGTALLSAVQLLCPERCFRITENVRTPVRHGDVIRLFDEPIASCRTPQFYVPRFTYPPSLEPGTQLVYIASVDMGLIRLKVPWGVDIHALERALIVWLGRQRCLGVRLHKLDLDVSVPVYCLPRRGRSTLAVGLLDLADPIMDTIVHVVDADESVELDCEILREPWRTASLFWNDILEREPVCVACWHSTPVDSAGGPRFRMVALGLDVCRALGAGWQPPVPSVVPDYDLVIAAEHLGISWGSGLLAASRHASTQTVATHWPMRASPLFSSAMPVPRRAEGCSFDEKYGAEGTLFHLECSHMHVRCTVPCVAGRHIWALRFCNWVRAACTTRLSWDEVLEVAGLSYCDLPGTSIHGPDQLWSWPEDVVSLSGQCGHVMHSGSGPYLECIYSADPRPPPTPAARSHGHRLALSWWQLPFLAIVTRGHALYGGASLLLALTTAHAASDTNASDTPSALHSSSESEGLAAMTNSTPSCSSAWCHELSCQSTHFTVNSASLAEYFTAFSPTEPVRVQLWNPFEGPSLFDFLRTESATALHSKLLAAGHDPSRRVLYVAFDTQSTVVDLVSVPPNSGRWWIVRDGLSRELLRPVTTWVDENRRSVVTLNSRGQAASLATTPETVALYHLPQGARGATAAPFTRVYGHMTTAGIALVEAGIGVVSGARPRLSLIAGTLMLFAVPSQAMMQGQVVPTSSQALWSNAQPPPQHTRIWTHTLAAPVTVAYSPEPNPARLAAAVAATQRGPRGDGVFDWTVPRQYGDTAHIIHYPAGLCPPFVFWLLHYRGRGAVICATPGHVDWQYLAQEASEAFSSPGFMQGSFGIQHNGRIFAYGSDLVTPPHGTILHLVRMGARASSGSAGNVWEAPAELHWIPQFEYNLCLGPGGEAPICDGLPGNRAAPGSGEELQASLSYMQHLLGGLEQSVEQCHAAAVALATSHSATDSVPATANGEGPPASSASSASPSYGANYVVQMCFVLVLGIGQQNLAGLLVYGLASFAVSFMRTILATKHLMAL</sequence>
<feature type="non-terminal residue" evidence="3">
    <location>
        <position position="1"/>
    </location>
</feature>
<keyword evidence="2" id="KW-1133">Transmembrane helix</keyword>
<proteinExistence type="predicted"/>
<evidence type="ECO:0000313" key="4">
    <source>
        <dbReference type="Proteomes" id="UP000601435"/>
    </source>
</evidence>
<reference evidence="3" key="1">
    <citation type="submission" date="2021-02" db="EMBL/GenBank/DDBJ databases">
        <authorList>
            <person name="Dougan E. K."/>
            <person name="Rhodes N."/>
            <person name="Thang M."/>
            <person name="Chan C."/>
        </authorList>
    </citation>
    <scope>NUCLEOTIDE SEQUENCE</scope>
</reference>
<evidence type="ECO:0000313" key="3">
    <source>
        <dbReference type="EMBL" id="CAE7906492.1"/>
    </source>
</evidence>